<protein>
    <submittedName>
        <fullName evidence="4">PiggyBac transposable element-derived protein domain-containing protein</fullName>
    </submittedName>
</protein>
<dbReference type="Pfam" id="PF13843">
    <property type="entry name" value="DDE_Tnp_1_7"/>
    <property type="match status" value="1"/>
</dbReference>
<evidence type="ECO:0000313" key="4">
    <source>
        <dbReference type="WBParaSite" id="PSAMB.scaffold500size49189.g6330.t1"/>
    </source>
</evidence>
<dbReference type="Proteomes" id="UP000887566">
    <property type="component" value="Unplaced"/>
</dbReference>
<accession>A0A914WRT8</accession>
<dbReference type="PANTHER" id="PTHR46599:SF3">
    <property type="entry name" value="PIGGYBAC TRANSPOSABLE ELEMENT-DERIVED PROTEIN 4"/>
    <property type="match status" value="1"/>
</dbReference>
<feature type="domain" description="PiggyBac transposable element-derived protein" evidence="2">
    <location>
        <begin position="82"/>
        <end position="321"/>
    </location>
</feature>
<dbReference type="AlphaFoldDB" id="A0A914WRT8"/>
<proteinExistence type="predicted"/>
<evidence type="ECO:0000313" key="3">
    <source>
        <dbReference type="Proteomes" id="UP000887566"/>
    </source>
</evidence>
<feature type="compositionally biased region" description="Acidic residues" evidence="1">
    <location>
        <begin position="34"/>
        <end position="50"/>
    </location>
</feature>
<feature type="region of interest" description="Disordered" evidence="1">
    <location>
        <begin position="15"/>
        <end position="50"/>
    </location>
</feature>
<dbReference type="WBParaSite" id="PSAMB.scaffold500size49189.g6330.t1">
    <property type="protein sequence ID" value="PSAMB.scaffold500size49189.g6330.t1"/>
    <property type="gene ID" value="PSAMB.scaffold500size49189.g6330"/>
</dbReference>
<keyword evidence="3" id="KW-1185">Reference proteome</keyword>
<reference evidence="4" key="1">
    <citation type="submission" date="2022-11" db="UniProtKB">
        <authorList>
            <consortium name="WormBaseParasite"/>
        </authorList>
    </citation>
    <scope>IDENTIFICATION</scope>
</reference>
<sequence>MAEKLELSFDRLLLESEDKGNEEQDGVDGMALSSDEDDITDDDEENSNQDYEWEETVESFNRWNFMDVSGLNYGLLEDCKEPNDFYELFVNEDIFELIVQETNRYAMAKDPDWSDTTTFKLKKFFALIMQMGIVKMPELRNYWSSDLIFGGNPIGAAVMPRARFEQLLTNTHLPDNDSADKIDRLYKISAFMQVFVWRCKLLCQPCKEVCIDESLIPFRGRIIFRQYIPNKRHRYGIKVFKLCSQGGYTFNMAIYAGKQAQKRVGSVAEDVVMKLLDELLDSGRTLYTDNWYTGVPLAKMLLSKETDLVGTIRRNRRGLPK</sequence>
<dbReference type="PANTHER" id="PTHR46599">
    <property type="entry name" value="PIGGYBAC TRANSPOSABLE ELEMENT-DERIVED PROTEIN 4"/>
    <property type="match status" value="1"/>
</dbReference>
<evidence type="ECO:0000259" key="2">
    <source>
        <dbReference type="Pfam" id="PF13843"/>
    </source>
</evidence>
<name>A0A914WRT8_9BILA</name>
<organism evidence="3 4">
    <name type="scientific">Plectus sambesii</name>
    <dbReference type="NCBI Taxonomy" id="2011161"/>
    <lineage>
        <taxon>Eukaryota</taxon>
        <taxon>Metazoa</taxon>
        <taxon>Ecdysozoa</taxon>
        <taxon>Nematoda</taxon>
        <taxon>Chromadorea</taxon>
        <taxon>Plectida</taxon>
        <taxon>Plectina</taxon>
        <taxon>Plectoidea</taxon>
        <taxon>Plectidae</taxon>
        <taxon>Plectus</taxon>
    </lineage>
</organism>
<dbReference type="InterPro" id="IPR029526">
    <property type="entry name" value="PGBD"/>
</dbReference>
<evidence type="ECO:0000256" key="1">
    <source>
        <dbReference type="SAM" id="MobiDB-lite"/>
    </source>
</evidence>